<proteinExistence type="predicted"/>
<comment type="caution">
    <text evidence="2">The sequence shown here is derived from an EMBL/GenBank/DDBJ whole genome shotgun (WGS) entry which is preliminary data.</text>
</comment>
<reference evidence="2" key="1">
    <citation type="submission" date="2019-10" db="EMBL/GenBank/DDBJ databases">
        <title>Draft genome sequence of Panacibacter sp. KCS-6.</title>
        <authorList>
            <person name="Yim K.J."/>
        </authorList>
    </citation>
    <scope>NUCLEOTIDE SEQUENCE</scope>
    <source>
        <strain evidence="2">KCS-6</strain>
    </source>
</reference>
<evidence type="ECO:0000313" key="3">
    <source>
        <dbReference type="Proteomes" id="UP000598971"/>
    </source>
</evidence>
<feature type="signal peptide" evidence="1">
    <location>
        <begin position="1"/>
        <end position="25"/>
    </location>
</feature>
<dbReference type="PROSITE" id="PS51257">
    <property type="entry name" value="PROKAR_LIPOPROTEIN"/>
    <property type="match status" value="1"/>
</dbReference>
<protein>
    <recommendedName>
        <fullName evidence="4">Lipoprotein</fullName>
    </recommendedName>
</protein>
<dbReference type="AlphaFoldDB" id="A0A8J8JZ62"/>
<keyword evidence="3" id="KW-1185">Reference proteome</keyword>
<feature type="chain" id="PRO_5035328711" description="Lipoprotein" evidence="1">
    <location>
        <begin position="26"/>
        <end position="312"/>
    </location>
</feature>
<name>A0A8J8JZ62_9BACT</name>
<accession>A0A8J8JZ62</accession>
<keyword evidence="1" id="KW-0732">Signal</keyword>
<sequence length="312" mass="32567">MKKNTFSLPILVVALLVMISCQKQNQQISQRAISVTESNAAVACQATYFQLILDPGGISYMFKTLGSPTTGGPLLSGIIGSYGDNVIREAGTTIPITFVTGIAYEPISGIVTATTSPASNYPNRILRFPISNPSIATHVAMVSSCGILLNVSDIEYNITNGRYYAINRGSTAFNNRIVVINPGAPTNVVCMPATVPVARQLRGLTFGCNGQGYVMQMNGPNGKIISFNLATGALSLPACNYTGIIAPGAPAASFPEMGLHFDCSCSGLFITGNFDPTSGASLLTDGMASCIGAPSYASLTGVIKPTVDFARP</sequence>
<dbReference type="SUPFAM" id="SSF63825">
    <property type="entry name" value="YWTD domain"/>
    <property type="match status" value="1"/>
</dbReference>
<evidence type="ECO:0000256" key="1">
    <source>
        <dbReference type="SAM" id="SignalP"/>
    </source>
</evidence>
<dbReference type="Proteomes" id="UP000598971">
    <property type="component" value="Unassembled WGS sequence"/>
</dbReference>
<dbReference type="RefSeq" id="WP_171609966.1">
    <property type="nucleotide sequence ID" value="NZ_WHPF01000024.1"/>
</dbReference>
<evidence type="ECO:0008006" key="4">
    <source>
        <dbReference type="Google" id="ProtNLM"/>
    </source>
</evidence>
<evidence type="ECO:0000313" key="2">
    <source>
        <dbReference type="EMBL" id="NNV58011.1"/>
    </source>
</evidence>
<dbReference type="EMBL" id="WHPF01000024">
    <property type="protein sequence ID" value="NNV58011.1"/>
    <property type="molecule type" value="Genomic_DNA"/>
</dbReference>
<organism evidence="2 3">
    <name type="scientific">Limnovirga soli</name>
    <dbReference type="NCBI Taxonomy" id="2656915"/>
    <lineage>
        <taxon>Bacteria</taxon>
        <taxon>Pseudomonadati</taxon>
        <taxon>Bacteroidota</taxon>
        <taxon>Chitinophagia</taxon>
        <taxon>Chitinophagales</taxon>
        <taxon>Chitinophagaceae</taxon>
        <taxon>Limnovirga</taxon>
    </lineage>
</organism>
<gene>
    <name evidence="2" type="ORF">GD597_21280</name>
</gene>